<name>A0A1Z1M129_9FLOR</name>
<comment type="similarity">
    <text evidence="1 6">Belongs to the bacterial ribosomal protein bL9 family.</text>
</comment>
<dbReference type="SUPFAM" id="SSF55653">
    <property type="entry name" value="Ribosomal protein L9 C-domain"/>
    <property type="match status" value="1"/>
</dbReference>
<comment type="function">
    <text evidence="6">Binds to the 23S rRNA.</text>
</comment>
<keyword evidence="4 6" id="KW-0689">Ribosomal protein</keyword>
<evidence type="ECO:0000256" key="5">
    <source>
        <dbReference type="ARBA" id="ARBA00023274"/>
    </source>
</evidence>
<dbReference type="NCBIfam" id="TIGR00158">
    <property type="entry name" value="L9"/>
    <property type="match status" value="1"/>
</dbReference>
<dbReference type="GO" id="GO:0009507">
    <property type="term" value="C:chloroplast"/>
    <property type="evidence" value="ECO:0007669"/>
    <property type="project" value="UniProtKB-SubCell"/>
</dbReference>
<dbReference type="HAMAP" id="MF_00503">
    <property type="entry name" value="Ribosomal_bL9"/>
    <property type="match status" value="1"/>
</dbReference>
<evidence type="ECO:0000256" key="4">
    <source>
        <dbReference type="ARBA" id="ARBA00022980"/>
    </source>
</evidence>
<sequence>MTKKINIVLLKDHNSIGQKNTIVQVSRGYALNYLIPKQIAEFATKNKMKHLNMFNIIKEKQKEKNKIRANQIAKNLISIKKISIMKKVGDNYNIFGSINEKDIIEKIFKHTGIKFTKKQIKLNHIKKIGIFNLEINLFDNQLYQMNISIIPANI</sequence>
<dbReference type="GO" id="GO:0005840">
    <property type="term" value="C:ribosome"/>
    <property type="evidence" value="ECO:0007669"/>
    <property type="project" value="UniProtKB-KW"/>
</dbReference>
<evidence type="ECO:0000256" key="6">
    <source>
        <dbReference type="HAMAP-Rule" id="MF_00503"/>
    </source>
</evidence>
<dbReference type="GO" id="GO:0006412">
    <property type="term" value="P:translation"/>
    <property type="evidence" value="ECO:0007669"/>
    <property type="project" value="UniProtKB-UniRule"/>
</dbReference>
<evidence type="ECO:0000256" key="3">
    <source>
        <dbReference type="ARBA" id="ARBA00022884"/>
    </source>
</evidence>
<reference evidence="8" key="1">
    <citation type="journal article" date="2017" name="J. Phycol.">
        <title>Analysis of chloroplast genomes and a supermatrix inform reclassification of the Rhodomelaceae (Rhodophyta).</title>
        <authorList>
            <person name="Diaz-Tapia P."/>
            <person name="Maggs C.A."/>
            <person name="West J.A."/>
            <person name="Verbruggen H."/>
        </authorList>
    </citation>
    <scope>NUCLEOTIDE SEQUENCE</scope>
    <source>
        <strain evidence="8">DHO101</strain>
    </source>
</reference>
<evidence type="ECO:0000256" key="1">
    <source>
        <dbReference type="ARBA" id="ARBA00010605"/>
    </source>
</evidence>
<keyword evidence="8" id="KW-0934">Plastid</keyword>
<dbReference type="PANTHER" id="PTHR21368">
    <property type="entry name" value="50S RIBOSOMAL PROTEIN L9"/>
    <property type="match status" value="1"/>
</dbReference>
<evidence type="ECO:0000256" key="2">
    <source>
        <dbReference type="ARBA" id="ARBA00022730"/>
    </source>
</evidence>
<comment type="subcellular location">
    <subcellularLocation>
        <location evidence="6">Plastid</location>
        <location evidence="6">Chloroplast</location>
    </subcellularLocation>
</comment>
<dbReference type="PROSITE" id="PS00651">
    <property type="entry name" value="RIBOSOMAL_L9"/>
    <property type="match status" value="1"/>
</dbReference>
<evidence type="ECO:0000259" key="7">
    <source>
        <dbReference type="PROSITE" id="PS00651"/>
    </source>
</evidence>
<dbReference type="GeneID" id="33352900"/>
<dbReference type="InterPro" id="IPR036791">
    <property type="entry name" value="Ribosomal_bL9_C_sf"/>
</dbReference>
<gene>
    <name evidence="6 8" type="primary">rpl9</name>
</gene>
<dbReference type="Gene3D" id="3.10.430.100">
    <property type="entry name" value="Ribosomal protein L9, C-terminal domain"/>
    <property type="match status" value="1"/>
</dbReference>
<dbReference type="InterPro" id="IPR020594">
    <property type="entry name" value="Ribosomal_bL9_bac/chp"/>
</dbReference>
<evidence type="ECO:0000313" key="8">
    <source>
        <dbReference type="EMBL" id="ARW59463.1"/>
    </source>
</evidence>
<keyword evidence="5 6" id="KW-0687">Ribonucleoprotein</keyword>
<dbReference type="Pfam" id="PF01281">
    <property type="entry name" value="Ribosomal_L9_N"/>
    <property type="match status" value="1"/>
</dbReference>
<dbReference type="Gene3D" id="3.40.5.10">
    <property type="entry name" value="Ribosomal protein L9, N-terminal domain"/>
    <property type="match status" value="1"/>
</dbReference>
<protein>
    <recommendedName>
        <fullName evidence="6">Large ribosomal subunit protein bL9c</fullName>
    </recommendedName>
</protein>
<dbReference type="GO" id="GO:0003735">
    <property type="term" value="F:structural constituent of ribosome"/>
    <property type="evidence" value="ECO:0007669"/>
    <property type="project" value="InterPro"/>
</dbReference>
<dbReference type="AlphaFoldDB" id="A0A1Z1M129"/>
<keyword evidence="8" id="KW-0150">Chloroplast</keyword>
<geneLocation type="chloroplast" evidence="8"/>
<dbReference type="EMBL" id="MF101408">
    <property type="protein sequence ID" value="ARW59463.1"/>
    <property type="molecule type" value="Genomic_DNA"/>
</dbReference>
<proteinExistence type="inferred from homology"/>
<dbReference type="InterPro" id="IPR020070">
    <property type="entry name" value="Ribosomal_bL9_N"/>
</dbReference>
<dbReference type="GO" id="GO:0019843">
    <property type="term" value="F:rRNA binding"/>
    <property type="evidence" value="ECO:0007669"/>
    <property type="project" value="UniProtKB-UniRule"/>
</dbReference>
<dbReference type="RefSeq" id="YP_009391319.1">
    <property type="nucleotide sequence ID" value="NC_035257.1"/>
</dbReference>
<dbReference type="InterPro" id="IPR020069">
    <property type="entry name" value="Ribosomal_bL9_C"/>
</dbReference>
<dbReference type="InterPro" id="IPR036935">
    <property type="entry name" value="Ribosomal_bL9_N_sf"/>
</dbReference>
<feature type="domain" description="Ribosomal protein L9" evidence="7">
    <location>
        <begin position="17"/>
        <end position="44"/>
    </location>
</feature>
<dbReference type="InterPro" id="IPR009027">
    <property type="entry name" value="Ribosomal_bL9/RNase_H1_N"/>
</dbReference>
<accession>A0A1Z1M129</accession>
<keyword evidence="3 6" id="KW-0694">RNA-binding</keyword>
<dbReference type="InterPro" id="IPR000244">
    <property type="entry name" value="Ribosomal_bL9"/>
</dbReference>
<dbReference type="SUPFAM" id="SSF55658">
    <property type="entry name" value="L9 N-domain-like"/>
    <property type="match status" value="1"/>
</dbReference>
<keyword evidence="2 6" id="KW-0699">rRNA-binding</keyword>
<dbReference type="GO" id="GO:1990904">
    <property type="term" value="C:ribonucleoprotein complex"/>
    <property type="evidence" value="ECO:0007669"/>
    <property type="project" value="UniProtKB-KW"/>
</dbReference>
<dbReference type="Pfam" id="PF03948">
    <property type="entry name" value="Ribosomal_L9_C"/>
    <property type="match status" value="1"/>
</dbReference>
<organism evidence="8">
    <name type="scientific">Dipterocladia arabiensis</name>
    <dbReference type="NCBI Taxonomy" id="2007176"/>
    <lineage>
        <taxon>Eukaryota</taxon>
        <taxon>Rhodophyta</taxon>
        <taxon>Florideophyceae</taxon>
        <taxon>Rhodymeniophycidae</taxon>
        <taxon>Ceramiales</taxon>
        <taxon>Dasyaceae</taxon>
        <taxon>Dipterocladia</taxon>
    </lineage>
</organism>